<accession>A0A8S1IP43</accession>
<dbReference type="SUPFAM" id="SSF54631">
    <property type="entry name" value="CBS-domain pair"/>
    <property type="match status" value="3"/>
</dbReference>
<dbReference type="InterPro" id="IPR000644">
    <property type="entry name" value="CBS_dom"/>
</dbReference>
<dbReference type="OrthoDB" id="449052at2759"/>
<name>A0A8S1IP43_9CHLO</name>
<keyword evidence="2 3" id="KW-0129">CBS domain</keyword>
<dbReference type="PROSITE" id="PS51371">
    <property type="entry name" value="CBS"/>
    <property type="match status" value="2"/>
</dbReference>
<evidence type="ECO:0000256" key="2">
    <source>
        <dbReference type="ARBA" id="ARBA00023122"/>
    </source>
</evidence>
<keyword evidence="1" id="KW-0677">Repeat</keyword>
<dbReference type="PANTHER" id="PTHR13780">
    <property type="entry name" value="AMP-ACTIVATED PROTEIN KINASE, GAMMA REGULATORY SUBUNIT"/>
    <property type="match status" value="1"/>
</dbReference>
<dbReference type="PANTHER" id="PTHR13780:SF128">
    <property type="entry name" value="CBS DOMAIN-CONTAINING PROTEIN"/>
    <property type="match status" value="1"/>
</dbReference>
<evidence type="ECO:0000313" key="6">
    <source>
        <dbReference type="Proteomes" id="UP000708148"/>
    </source>
</evidence>
<organism evidence="5 6">
    <name type="scientific">Ostreobium quekettii</name>
    <dbReference type="NCBI Taxonomy" id="121088"/>
    <lineage>
        <taxon>Eukaryota</taxon>
        <taxon>Viridiplantae</taxon>
        <taxon>Chlorophyta</taxon>
        <taxon>core chlorophytes</taxon>
        <taxon>Ulvophyceae</taxon>
        <taxon>TCBD clade</taxon>
        <taxon>Bryopsidales</taxon>
        <taxon>Ostreobineae</taxon>
        <taxon>Ostreobiaceae</taxon>
        <taxon>Ostreobium</taxon>
    </lineage>
</organism>
<protein>
    <recommendedName>
        <fullName evidence="4">CBS domain-containing protein</fullName>
    </recommendedName>
</protein>
<dbReference type="AlphaFoldDB" id="A0A8S1IP43"/>
<evidence type="ECO:0000256" key="3">
    <source>
        <dbReference type="PROSITE-ProRule" id="PRU00703"/>
    </source>
</evidence>
<feature type="domain" description="CBS" evidence="4">
    <location>
        <begin position="215"/>
        <end position="273"/>
    </location>
</feature>
<dbReference type="InterPro" id="IPR050511">
    <property type="entry name" value="AMPK_gamma/SDS23_families"/>
</dbReference>
<dbReference type="EMBL" id="CAJHUC010000359">
    <property type="protein sequence ID" value="CAD7695535.1"/>
    <property type="molecule type" value="Genomic_DNA"/>
</dbReference>
<gene>
    <name evidence="5" type="ORF">OSTQU699_LOCUS896</name>
</gene>
<comment type="caution">
    <text evidence="5">The sequence shown here is derived from an EMBL/GenBank/DDBJ whole genome shotgun (WGS) entry which is preliminary data.</text>
</comment>
<feature type="domain" description="CBS" evidence="4">
    <location>
        <begin position="323"/>
        <end position="378"/>
    </location>
</feature>
<evidence type="ECO:0000313" key="5">
    <source>
        <dbReference type="EMBL" id="CAD7695535.1"/>
    </source>
</evidence>
<dbReference type="GO" id="GO:0005737">
    <property type="term" value="C:cytoplasm"/>
    <property type="evidence" value="ECO:0007669"/>
    <property type="project" value="TreeGrafter"/>
</dbReference>
<evidence type="ECO:0000256" key="1">
    <source>
        <dbReference type="ARBA" id="ARBA00022737"/>
    </source>
</evidence>
<sequence>MPDLASDRKSSVLRTATLGDLRTLQHVAILKDTASVGDCLKTLAAHRIVSAPVVVATKEDEHPGPVWHFKKAPEDVLGFVDIKDVIHCFLEDVKDTGILEYPSMLKKMRALEQKGTAFSHRTIRELHLTGGDGCFLHVGQQAVNLFELAHGYLLNPSRCGAQGSEGRPAIHRIAIFDSSGRIVNIISQSDIVRYLLEHVDKMSDAASQTIADLGMATKQLITVPPEKSAVEALKIMEDNNVGAVAVVNSEGQIVGTFSATDMRTITQEHFGSLALPVGEFLALEHGTEYSGYTIASETAVQGTDAHAFARDRLGRVALPGAEVGQSLVVCGPLTTLKGVMSLLTRNRVHRTFVVDENMKPVSVISCTDILRKLCQIEQ</sequence>
<dbReference type="Proteomes" id="UP000708148">
    <property type="component" value="Unassembled WGS sequence"/>
</dbReference>
<dbReference type="Pfam" id="PF00571">
    <property type="entry name" value="CBS"/>
    <property type="match status" value="3"/>
</dbReference>
<dbReference type="SMART" id="SM00116">
    <property type="entry name" value="CBS"/>
    <property type="match status" value="3"/>
</dbReference>
<proteinExistence type="predicted"/>
<dbReference type="InterPro" id="IPR046342">
    <property type="entry name" value="CBS_dom_sf"/>
</dbReference>
<dbReference type="CDD" id="cd02205">
    <property type="entry name" value="CBS_pair_SF"/>
    <property type="match status" value="1"/>
</dbReference>
<evidence type="ECO:0000259" key="4">
    <source>
        <dbReference type="PROSITE" id="PS51371"/>
    </source>
</evidence>
<dbReference type="GO" id="GO:0005634">
    <property type="term" value="C:nucleus"/>
    <property type="evidence" value="ECO:0007669"/>
    <property type="project" value="TreeGrafter"/>
</dbReference>
<dbReference type="Gene3D" id="3.10.580.10">
    <property type="entry name" value="CBS-domain"/>
    <property type="match status" value="4"/>
</dbReference>
<reference evidence="5" key="1">
    <citation type="submission" date="2020-12" db="EMBL/GenBank/DDBJ databases">
        <authorList>
            <person name="Iha C."/>
        </authorList>
    </citation>
    <scope>NUCLEOTIDE SEQUENCE</scope>
</reference>
<keyword evidence="6" id="KW-1185">Reference proteome</keyword>